<dbReference type="EMBL" id="JABBFZ010000027">
    <property type="protein sequence ID" value="NML34885.1"/>
    <property type="molecule type" value="Genomic_DNA"/>
</dbReference>
<evidence type="ECO:0000256" key="1">
    <source>
        <dbReference type="SAM" id="MobiDB-lite"/>
    </source>
</evidence>
<proteinExistence type="predicted"/>
<gene>
    <name evidence="2" type="ORF">HHL14_29180</name>
</gene>
<reference evidence="2 3" key="1">
    <citation type="submission" date="2020-04" db="EMBL/GenBank/DDBJ databases">
        <title>Paraburkholderia sp. G-4-1-8 isolated from soil.</title>
        <authorList>
            <person name="Dahal R.H."/>
        </authorList>
    </citation>
    <scope>NUCLEOTIDE SEQUENCE [LARGE SCALE GENOMIC DNA]</scope>
    <source>
        <strain evidence="2 3">G-4-1-8</strain>
    </source>
</reference>
<comment type="caution">
    <text evidence="2">The sequence shown here is derived from an EMBL/GenBank/DDBJ whole genome shotgun (WGS) entry which is preliminary data.</text>
</comment>
<evidence type="ECO:0000313" key="3">
    <source>
        <dbReference type="Proteomes" id="UP000583127"/>
    </source>
</evidence>
<evidence type="ECO:0000313" key="2">
    <source>
        <dbReference type="EMBL" id="NML34885.1"/>
    </source>
</evidence>
<dbReference type="AlphaFoldDB" id="A0A7Y0A1R2"/>
<name>A0A7Y0A1R2_9BURK</name>
<dbReference type="RefSeq" id="WP_169501074.1">
    <property type="nucleotide sequence ID" value="NZ_JABBFZ010000027.1"/>
</dbReference>
<dbReference type="Proteomes" id="UP000583127">
    <property type="component" value="Unassembled WGS sequence"/>
</dbReference>
<protein>
    <submittedName>
        <fullName evidence="2">Uncharacterized protein</fullName>
    </submittedName>
</protein>
<sequence length="434" mass="46436">MSMPALNDAMRAVLRNQDSVYQTEDQLYAALCVAASPSANVAQGEREEEPQSVSDFLEELCIGVDLLEKKPDVGRSKVSTGYDEGFNDALDQLITLAKDLHAAASGACTPSANMAQGAEAVRYHGVCGTCKEKIRDDPVTGTRCRCTSAAPPAQTAQSAVVLDDERAAFYRKALYQIACWLDGSEEQIQKFALSVLDGEPTAEVAAPSVAQDEHGAWRDHPAALDAMDRVREALSDFTQQDDYFLGHGASIMSDSSHEIVHVDTVRKIVAAVHAASRSADQVQDERSACDAAFEASDWPKRSGERVSFRAGWQARAASPSTNVAQGAEAIGYVNSMWAQHRTGTTTIHPEPHPRLATTPVYTAPAAQPTQVMTLTAAQKWEIAERVHTQCERLKPHATFRSAASQAINDTLEALSAAPSTGEAASQAASGGDHG</sequence>
<organism evidence="2 3">
    <name type="scientific">Paraburkholderia antibiotica</name>
    <dbReference type="NCBI Taxonomy" id="2728839"/>
    <lineage>
        <taxon>Bacteria</taxon>
        <taxon>Pseudomonadati</taxon>
        <taxon>Pseudomonadota</taxon>
        <taxon>Betaproteobacteria</taxon>
        <taxon>Burkholderiales</taxon>
        <taxon>Burkholderiaceae</taxon>
        <taxon>Paraburkholderia</taxon>
    </lineage>
</organism>
<accession>A0A7Y0A1R2</accession>
<feature type="region of interest" description="Disordered" evidence="1">
    <location>
        <begin position="415"/>
        <end position="434"/>
    </location>
</feature>
<keyword evidence="3" id="KW-1185">Reference proteome</keyword>